<evidence type="ECO:0000256" key="4">
    <source>
        <dbReference type="SAM" id="Phobius"/>
    </source>
</evidence>
<comment type="subcellular location">
    <subcellularLocation>
        <location evidence="1">Membrane</location>
    </subcellularLocation>
</comment>
<dbReference type="InterPro" id="IPR044839">
    <property type="entry name" value="NDR1-like"/>
</dbReference>
<dbReference type="Proteomes" id="UP001634007">
    <property type="component" value="Unassembled WGS sequence"/>
</dbReference>
<comment type="caution">
    <text evidence="5">The sequence shown here is derived from an EMBL/GenBank/DDBJ whole genome shotgun (WGS) entry which is preliminary data.</text>
</comment>
<gene>
    <name evidence="5" type="ORF">ACJRO7_009656</name>
</gene>
<keyword evidence="4" id="KW-1133">Transmembrane helix</keyword>
<evidence type="ECO:0000256" key="3">
    <source>
        <dbReference type="SAM" id="MobiDB-lite"/>
    </source>
</evidence>
<dbReference type="PANTHER" id="PTHR31234:SF2">
    <property type="entry name" value="OS05G0199100 PROTEIN"/>
    <property type="match status" value="1"/>
</dbReference>
<organism evidence="5 6">
    <name type="scientific">Eucalyptus globulus</name>
    <name type="common">Tasmanian blue gum</name>
    <dbReference type="NCBI Taxonomy" id="34317"/>
    <lineage>
        <taxon>Eukaryota</taxon>
        <taxon>Viridiplantae</taxon>
        <taxon>Streptophyta</taxon>
        <taxon>Embryophyta</taxon>
        <taxon>Tracheophyta</taxon>
        <taxon>Spermatophyta</taxon>
        <taxon>Magnoliopsida</taxon>
        <taxon>eudicotyledons</taxon>
        <taxon>Gunneridae</taxon>
        <taxon>Pentapetalae</taxon>
        <taxon>rosids</taxon>
        <taxon>malvids</taxon>
        <taxon>Myrtales</taxon>
        <taxon>Myrtaceae</taxon>
        <taxon>Myrtoideae</taxon>
        <taxon>Eucalypteae</taxon>
        <taxon>Eucalyptus</taxon>
    </lineage>
</organism>
<protein>
    <recommendedName>
        <fullName evidence="7">Late embryogenesis abundant protein LEA-2 subgroup domain-containing protein</fullName>
    </recommendedName>
</protein>
<keyword evidence="4" id="KW-0812">Transmembrane</keyword>
<sequence>MTDLRATPPPPDNNPASPRSLQSDRYKQIILRCLSYAIPTTLGLVMVVFLAIPAFMPPEFRLNPVSSLSSLNSSTSHVTAQWNIALSIKNPSKLISVKYTHMKLLLTFNGQLRLSRPCLIPTFIQGPHNVTTVRAEALSIIAVVNDLSVKGLVKSLKGSEVTIDVVMMARRRLRLGLWWVPVFDVYASCMGVTFTAPTDGKHGSDWMILGGTLSCTADIFTQLW</sequence>
<keyword evidence="6" id="KW-1185">Reference proteome</keyword>
<proteinExistence type="predicted"/>
<reference evidence="5 6" key="1">
    <citation type="submission" date="2024-11" db="EMBL/GenBank/DDBJ databases">
        <title>Chromosome-level genome assembly of Eucalyptus globulus Labill. provides insights into its genome evolution.</title>
        <authorList>
            <person name="Li X."/>
        </authorList>
    </citation>
    <scope>NUCLEOTIDE SEQUENCE [LARGE SCALE GENOMIC DNA]</scope>
    <source>
        <strain evidence="5">CL2024</strain>
        <tissue evidence="5">Fresh tender leaves</tissue>
    </source>
</reference>
<evidence type="ECO:0008006" key="7">
    <source>
        <dbReference type="Google" id="ProtNLM"/>
    </source>
</evidence>
<feature type="transmembrane region" description="Helical" evidence="4">
    <location>
        <begin position="29"/>
        <end position="52"/>
    </location>
</feature>
<name>A0ABD3L9G1_EUCGL</name>
<accession>A0ABD3L9G1</accession>
<feature type="region of interest" description="Disordered" evidence="3">
    <location>
        <begin position="1"/>
        <end position="21"/>
    </location>
</feature>
<dbReference type="GO" id="GO:0016020">
    <property type="term" value="C:membrane"/>
    <property type="evidence" value="ECO:0007669"/>
    <property type="project" value="UniProtKB-SubCell"/>
</dbReference>
<dbReference type="EMBL" id="JBJKBG010000002">
    <property type="protein sequence ID" value="KAL3748450.1"/>
    <property type="molecule type" value="Genomic_DNA"/>
</dbReference>
<keyword evidence="2 4" id="KW-0472">Membrane</keyword>
<evidence type="ECO:0000256" key="2">
    <source>
        <dbReference type="ARBA" id="ARBA00023136"/>
    </source>
</evidence>
<dbReference type="AlphaFoldDB" id="A0ABD3L9G1"/>
<evidence type="ECO:0000256" key="1">
    <source>
        <dbReference type="ARBA" id="ARBA00004370"/>
    </source>
</evidence>
<dbReference type="PANTHER" id="PTHR31234">
    <property type="entry name" value="LATE EMBRYOGENESIS ABUNDANT (LEA) HYDROXYPROLINE-RICH GLYCOPROTEIN FAMILY"/>
    <property type="match status" value="1"/>
</dbReference>
<evidence type="ECO:0000313" key="5">
    <source>
        <dbReference type="EMBL" id="KAL3748450.1"/>
    </source>
</evidence>
<evidence type="ECO:0000313" key="6">
    <source>
        <dbReference type="Proteomes" id="UP001634007"/>
    </source>
</evidence>